<dbReference type="SMART" id="SM00530">
    <property type="entry name" value="HTH_XRE"/>
    <property type="match status" value="1"/>
</dbReference>
<dbReference type="EMBL" id="JADTXM010000008">
    <property type="protein sequence ID" value="MBH3439735.1"/>
    <property type="molecule type" value="Genomic_DNA"/>
</dbReference>
<dbReference type="CDD" id="cd00093">
    <property type="entry name" value="HTH_XRE"/>
    <property type="match status" value="1"/>
</dbReference>
<comment type="caution">
    <text evidence="2">The sequence shown here is derived from an EMBL/GenBank/DDBJ whole genome shotgun (WGS) entry which is preliminary data.</text>
</comment>
<gene>
    <name evidence="2" type="ORF">I5Q09_13685</name>
</gene>
<sequence>MSEFLSANLHLLCKHYRSIAEVCRQLGINRAQFNKYLGGKSQPTPYNLKRICDFFGVEEDEISLPPAQFAALISSSRRGADTLVGSMTLPPWLAHLQAQNSPNLTPYLGYYHEYYHSLSTPGYVLCGLVWLYEQSGTYRYVRFERLRKSDTPRPYVHFRYQGLALSLQNRLFLCDYESLTENEISQTVLIPSSQSRISRLNGLKLGVSASDAREPACARVVWEFLGKDIHRGAAYRRCGLYLPNDPALDEDLRQRLDQVQLTQNLFRIG</sequence>
<dbReference type="Proteomes" id="UP000638986">
    <property type="component" value="Unassembled WGS sequence"/>
</dbReference>
<evidence type="ECO:0000313" key="2">
    <source>
        <dbReference type="EMBL" id="MBH3439735.1"/>
    </source>
</evidence>
<dbReference type="PROSITE" id="PS50943">
    <property type="entry name" value="HTH_CROC1"/>
    <property type="match status" value="1"/>
</dbReference>
<reference evidence="2 3" key="1">
    <citation type="submission" date="2020-11" db="EMBL/GenBank/DDBJ databases">
        <title>Enhanced detection system for hospital associated transmission using whole genome sequencing surveillance.</title>
        <authorList>
            <person name="Harrison L.H."/>
            <person name="Van Tyne D."/>
            <person name="Marsh J.W."/>
            <person name="Griffith M.P."/>
            <person name="Snyder D.J."/>
            <person name="Cooper V.S."/>
            <person name="Mustapha M."/>
        </authorList>
    </citation>
    <scope>NUCLEOTIDE SEQUENCE [LARGE SCALE GENOMIC DNA]</scope>
    <source>
        <strain evidence="2 3">PSB00013</strain>
    </source>
</reference>
<dbReference type="RefSeq" id="WP_197872485.1">
    <property type="nucleotide sequence ID" value="NZ_JADTXM010000008.1"/>
</dbReference>
<evidence type="ECO:0000313" key="3">
    <source>
        <dbReference type="Proteomes" id="UP000638986"/>
    </source>
</evidence>
<proteinExistence type="predicted"/>
<dbReference type="Gene3D" id="1.10.260.40">
    <property type="entry name" value="lambda repressor-like DNA-binding domains"/>
    <property type="match status" value="1"/>
</dbReference>
<organism evidence="2 3">
    <name type="scientific">Pseudomonas luteola</name>
    <dbReference type="NCBI Taxonomy" id="47886"/>
    <lineage>
        <taxon>Bacteria</taxon>
        <taxon>Pseudomonadati</taxon>
        <taxon>Pseudomonadota</taxon>
        <taxon>Gammaproteobacteria</taxon>
        <taxon>Pseudomonadales</taxon>
        <taxon>Pseudomonadaceae</taxon>
        <taxon>Pseudomonas</taxon>
    </lineage>
</organism>
<evidence type="ECO:0000259" key="1">
    <source>
        <dbReference type="PROSITE" id="PS50943"/>
    </source>
</evidence>
<dbReference type="InterPro" id="IPR001387">
    <property type="entry name" value="Cro/C1-type_HTH"/>
</dbReference>
<accession>A0ABS0MSN0</accession>
<feature type="domain" description="HTH cro/C1-type" evidence="1">
    <location>
        <begin position="18"/>
        <end position="62"/>
    </location>
</feature>
<dbReference type="SUPFAM" id="SSF47413">
    <property type="entry name" value="lambda repressor-like DNA-binding domains"/>
    <property type="match status" value="1"/>
</dbReference>
<dbReference type="Pfam" id="PF13443">
    <property type="entry name" value="HTH_26"/>
    <property type="match status" value="1"/>
</dbReference>
<protein>
    <submittedName>
        <fullName evidence="2">Helix-turn-helix transcriptional regulator</fullName>
    </submittedName>
</protein>
<dbReference type="InterPro" id="IPR010982">
    <property type="entry name" value="Lambda_DNA-bd_dom_sf"/>
</dbReference>
<name>A0ABS0MSN0_PSELU</name>